<dbReference type="PROSITE" id="PS00662">
    <property type="entry name" value="T2SP_E"/>
    <property type="match status" value="1"/>
</dbReference>
<proteinExistence type="inferred from homology"/>
<reference evidence="5" key="1">
    <citation type="submission" date="2021-05" db="EMBL/GenBank/DDBJ databases">
        <authorList>
            <person name="Pietrasiak N."/>
            <person name="Ward R."/>
            <person name="Stajich J.E."/>
            <person name="Kurbessoian T."/>
        </authorList>
    </citation>
    <scope>NUCLEOTIDE SEQUENCE</scope>
    <source>
        <strain evidence="5">UHER 2000/2452</strain>
    </source>
</reference>
<evidence type="ECO:0000313" key="5">
    <source>
        <dbReference type="EMBL" id="MBW4657055.1"/>
    </source>
</evidence>
<keyword evidence="2" id="KW-0547">Nucleotide-binding</keyword>
<dbReference type="InterPro" id="IPR027417">
    <property type="entry name" value="P-loop_NTPase"/>
</dbReference>
<accession>A0A951Q6Z4</accession>
<dbReference type="EMBL" id="JAHHHD010000001">
    <property type="protein sequence ID" value="MBW4657055.1"/>
    <property type="molecule type" value="Genomic_DNA"/>
</dbReference>
<evidence type="ECO:0000313" key="6">
    <source>
        <dbReference type="Proteomes" id="UP000757435"/>
    </source>
</evidence>
<keyword evidence="3" id="KW-0067">ATP-binding</keyword>
<comment type="similarity">
    <text evidence="1">Belongs to the GSP E family.</text>
</comment>
<dbReference type="GO" id="GO:0005524">
    <property type="term" value="F:ATP binding"/>
    <property type="evidence" value="ECO:0007669"/>
    <property type="project" value="UniProtKB-KW"/>
</dbReference>
<comment type="caution">
    <text evidence="5">The sequence shown here is derived from an EMBL/GenBank/DDBJ whole genome shotgun (WGS) entry which is preliminary data.</text>
</comment>
<dbReference type="PANTHER" id="PTHR30258:SF2">
    <property type="entry name" value="COMG OPERON PROTEIN 1"/>
    <property type="match status" value="1"/>
</dbReference>
<dbReference type="GO" id="GO:0016887">
    <property type="term" value="F:ATP hydrolysis activity"/>
    <property type="evidence" value="ECO:0007669"/>
    <property type="project" value="TreeGrafter"/>
</dbReference>
<reference evidence="5" key="2">
    <citation type="journal article" date="2022" name="Microbiol. Resour. Announc.">
        <title>Metagenome Sequencing to Explore Phylogenomics of Terrestrial Cyanobacteria.</title>
        <authorList>
            <person name="Ward R.D."/>
            <person name="Stajich J.E."/>
            <person name="Johansen J.R."/>
            <person name="Huntemann M."/>
            <person name="Clum A."/>
            <person name="Foster B."/>
            <person name="Foster B."/>
            <person name="Roux S."/>
            <person name="Palaniappan K."/>
            <person name="Varghese N."/>
            <person name="Mukherjee S."/>
            <person name="Reddy T.B.K."/>
            <person name="Daum C."/>
            <person name="Copeland A."/>
            <person name="Chen I.A."/>
            <person name="Ivanova N.N."/>
            <person name="Kyrpides N.C."/>
            <person name="Shapiro N."/>
            <person name="Eloe-Fadrosh E.A."/>
            <person name="Pietrasiak N."/>
        </authorList>
    </citation>
    <scope>NUCLEOTIDE SEQUENCE</scope>
    <source>
        <strain evidence="5">UHER 2000/2452</strain>
    </source>
</reference>
<evidence type="ECO:0000256" key="1">
    <source>
        <dbReference type="ARBA" id="ARBA00006611"/>
    </source>
</evidence>
<evidence type="ECO:0000259" key="4">
    <source>
        <dbReference type="PROSITE" id="PS00662"/>
    </source>
</evidence>
<dbReference type="AlphaFoldDB" id="A0A951Q6Z4"/>
<dbReference type="CDD" id="cd01129">
    <property type="entry name" value="PulE-GspE-like"/>
    <property type="match status" value="1"/>
</dbReference>
<dbReference type="PANTHER" id="PTHR30258">
    <property type="entry name" value="TYPE II SECRETION SYSTEM PROTEIN GSPE-RELATED"/>
    <property type="match status" value="1"/>
</dbReference>
<dbReference type="Proteomes" id="UP000757435">
    <property type="component" value="Unassembled WGS sequence"/>
</dbReference>
<gene>
    <name evidence="5" type="ORF">KME15_00115</name>
</gene>
<feature type="domain" description="Bacterial type II secretion system protein E" evidence="4">
    <location>
        <begin position="359"/>
        <end position="373"/>
    </location>
</feature>
<organism evidence="5 6">
    <name type="scientific">Drouetiella hepatica Uher 2000/2452</name>
    <dbReference type="NCBI Taxonomy" id="904376"/>
    <lineage>
        <taxon>Bacteria</taxon>
        <taxon>Bacillati</taxon>
        <taxon>Cyanobacteriota</taxon>
        <taxon>Cyanophyceae</taxon>
        <taxon>Oculatellales</taxon>
        <taxon>Oculatellaceae</taxon>
        <taxon>Drouetiella</taxon>
    </lineage>
</organism>
<dbReference type="SUPFAM" id="SSF52540">
    <property type="entry name" value="P-loop containing nucleoside triphosphate hydrolases"/>
    <property type="match status" value="1"/>
</dbReference>
<dbReference type="Pfam" id="PF00437">
    <property type="entry name" value="T2SSE"/>
    <property type="match status" value="1"/>
</dbReference>
<evidence type="ECO:0000256" key="2">
    <source>
        <dbReference type="ARBA" id="ARBA00022741"/>
    </source>
</evidence>
<protein>
    <submittedName>
        <fullName evidence="5">GspE/PulE family protein</fullName>
    </submittedName>
</protein>
<dbReference type="Gene3D" id="3.40.50.300">
    <property type="entry name" value="P-loop containing nucleotide triphosphate hydrolases"/>
    <property type="match status" value="1"/>
</dbReference>
<dbReference type="GO" id="GO:0005886">
    <property type="term" value="C:plasma membrane"/>
    <property type="evidence" value="ECO:0007669"/>
    <property type="project" value="TreeGrafter"/>
</dbReference>
<dbReference type="Gene3D" id="3.30.450.90">
    <property type="match status" value="1"/>
</dbReference>
<dbReference type="InterPro" id="IPR001482">
    <property type="entry name" value="T2SS/T4SS_dom"/>
</dbReference>
<name>A0A951Q6Z4_9CYAN</name>
<evidence type="ECO:0000256" key="3">
    <source>
        <dbReference type="ARBA" id="ARBA00022840"/>
    </source>
</evidence>
<sequence length="581" mass="64747">MQAIPFTAWQQLKQQQISCDQALDLLVDVEGNVRLDLLDREVNSRFWRMLGDRHVLPPVMPLLLWQSCFYVGSPVVLPDAIVQQLSAQLRTDIRVITIVEKSYRQWVRLQSLDTKRLSSSVHVNPLTGELEQEDITEMAELYLSQVDNQTERIKALISSALRNRASDIHLAPAPDGLRVRFRIDGILRHVTTLPPEISRRVIVSLKVMCDMDIAESRRPQDGRISERYMTDQAEQGLDMRVSMIPCIAAHKGEAGEKAVLRLLRQQNTFSTVQDLGFSDRTREIYEGWLREPQGMIIFTGPTGSGKTSTLYTSLQTIATDAVNIVTVEDPVEYVLPGITQTQVHELAGMTFAAGLRAILRQDPDIIMVGEIRDNETAETAVRAALTGHLVLTTLHTNDAIGVIPRLKDIGPDPGLVSDALLGIVAQRLVRKVCTHCAEPYVPTAADLKLLGLKREDANLQGWRKGKGCPHCFKSGYSGREAVIELLNIDDRVREIIYEGTVTQLRRYLHEIQYDSFLVAAIAKITQGLTTVEEVRRVLPHSAFARQGAEIIPSHPHALRSAKLNQKSVFSSEAIGGSNTVS</sequence>